<feature type="domain" description="Myb-like" evidence="10">
    <location>
        <begin position="545"/>
        <end position="599"/>
    </location>
</feature>
<dbReference type="STRING" id="407821.A0A087T0R7"/>
<evidence type="ECO:0000256" key="7">
    <source>
        <dbReference type="ARBA" id="ARBA00023242"/>
    </source>
</evidence>
<dbReference type="Pfam" id="PF21884">
    <property type="entry name" value="ZUO1-like_ZHD"/>
    <property type="match status" value="1"/>
</dbReference>
<dbReference type="InterPro" id="IPR017884">
    <property type="entry name" value="SANT_dom"/>
</dbReference>
<dbReference type="GO" id="GO:0005829">
    <property type="term" value="C:cytosol"/>
    <property type="evidence" value="ECO:0007669"/>
    <property type="project" value="TreeGrafter"/>
</dbReference>
<feature type="region of interest" description="Disordered" evidence="8">
    <location>
        <begin position="425"/>
        <end position="449"/>
    </location>
</feature>
<dbReference type="PANTHER" id="PTHR43999">
    <property type="entry name" value="DNAJ HOMOLOG SUBFAMILY C MEMBER 2"/>
    <property type="match status" value="1"/>
</dbReference>
<keyword evidence="3" id="KW-0963">Cytoplasm</keyword>
<dbReference type="GO" id="GO:0006450">
    <property type="term" value="P:regulation of translational fidelity"/>
    <property type="evidence" value="ECO:0007669"/>
    <property type="project" value="InterPro"/>
</dbReference>
<protein>
    <submittedName>
        <fullName evidence="12">DnaJ-like protein subfamily C member 2</fullName>
    </submittedName>
</protein>
<dbReference type="Pfam" id="PF00226">
    <property type="entry name" value="DnaJ"/>
    <property type="match status" value="1"/>
</dbReference>
<dbReference type="PROSITE" id="PS50090">
    <property type="entry name" value="MYB_LIKE"/>
    <property type="match status" value="1"/>
</dbReference>
<dbReference type="InterPro" id="IPR018253">
    <property type="entry name" value="DnaJ_domain_CS"/>
</dbReference>
<dbReference type="GO" id="GO:0005634">
    <property type="term" value="C:nucleus"/>
    <property type="evidence" value="ECO:0007669"/>
    <property type="project" value="UniProtKB-SubCell"/>
</dbReference>
<dbReference type="GO" id="GO:0043022">
    <property type="term" value="F:ribosome binding"/>
    <property type="evidence" value="ECO:0007669"/>
    <property type="project" value="InterPro"/>
</dbReference>
<dbReference type="EMBL" id="KK112859">
    <property type="protein sequence ID" value="KFM58706.1"/>
    <property type="molecule type" value="Genomic_DNA"/>
</dbReference>
<dbReference type="FunFam" id="1.10.10.60:FF:000180">
    <property type="entry name" value="DnaJ (Hsp40) homolog, subfamily C, member 2"/>
    <property type="match status" value="1"/>
</dbReference>
<feature type="compositionally biased region" description="Polar residues" evidence="8">
    <location>
        <begin position="427"/>
        <end position="446"/>
    </location>
</feature>
<dbReference type="Gene3D" id="1.10.10.60">
    <property type="entry name" value="Homeodomain-like"/>
    <property type="match status" value="2"/>
</dbReference>
<keyword evidence="4" id="KW-0677">Repeat</keyword>
<evidence type="ECO:0000259" key="10">
    <source>
        <dbReference type="PROSITE" id="PS50090"/>
    </source>
</evidence>
<dbReference type="Proteomes" id="UP000054359">
    <property type="component" value="Unassembled WGS sequence"/>
</dbReference>
<evidence type="ECO:0000256" key="5">
    <source>
        <dbReference type="ARBA" id="ARBA00023159"/>
    </source>
</evidence>
<evidence type="ECO:0000256" key="4">
    <source>
        <dbReference type="ARBA" id="ARBA00022737"/>
    </source>
</evidence>
<dbReference type="SMART" id="SM00717">
    <property type="entry name" value="SANT"/>
    <property type="match status" value="2"/>
</dbReference>
<dbReference type="PANTHER" id="PTHR43999:SF1">
    <property type="entry name" value="DNAJ HOMOLOG SUBFAMILY C MEMBER 2"/>
    <property type="match status" value="1"/>
</dbReference>
<keyword evidence="5" id="KW-0010">Activator</keyword>
<keyword evidence="6" id="KW-0143">Chaperone</keyword>
<feature type="region of interest" description="Disordered" evidence="8">
    <location>
        <begin position="317"/>
        <end position="341"/>
    </location>
</feature>
<sequence>MAPSSSMCVEVHSQIRDFTQIKVEPVGKWFESFQSHIANEYTNNISLEDSDLNEEDDDELEEAEFEDNSDYLRKLDPKDWKNQDHYAVLGLKKKRFLAKDNDIKKAYRKKVLLHHPDKRRYAGENVKDLDHDYFTCITKAYEVLGNHVKRQSYDSVDPEFDDDIPPVTNYSKENFFEVFQPVFDANSRWSTKQPVPGLGNEDSPFDQVDAFYSFWYDFDSWREFSYLDEEEKEKGENREERKWIEKQNKIARQKRKKDEMARIRQLVDNAYACDPRIMKFKEEEKQRKLAQKKAKQDAARLKMEEEERKKLEALEAERKQKEKEEEEAKLKREKEKKEKEAIKKQQKKEKKLLQQICEQNNYFAADEEEKISHLKEVDKLCNLLSLQQLQSLNVALQKEDQSIKKNVFMKEVESLNKHLEMEKEQLFASSQRSTSNSAEKTNSQKPWSPDDLQLLVKGVNLFPAGTNNRWDVIVAFMAQHSTSKVKRTAKEVLAKAKELQKRSGGLREQINKNAYETLEKNQKQVPIAVKDQSAPTERFDAVNESSNSVPTAWTADEQQLLEQALKTYPINTEDRWEKIAACIPGRDKKDCIKRYKDLVEMVKAKKAAQATASQKSKK</sequence>
<accession>A0A087T0R7</accession>
<evidence type="ECO:0000313" key="13">
    <source>
        <dbReference type="Proteomes" id="UP000054359"/>
    </source>
</evidence>
<dbReference type="PROSITE" id="PS00636">
    <property type="entry name" value="DNAJ_1"/>
    <property type="match status" value="1"/>
</dbReference>
<dbReference type="InterPro" id="IPR009057">
    <property type="entry name" value="Homeodomain-like_sf"/>
</dbReference>
<dbReference type="Gene3D" id="1.10.8.840">
    <property type="entry name" value="Ribosome-associated complex head domain"/>
    <property type="match status" value="1"/>
</dbReference>
<dbReference type="OMA" id="SFWYDFD"/>
<reference evidence="12 13" key="1">
    <citation type="submission" date="2013-11" db="EMBL/GenBank/DDBJ databases">
        <title>Genome sequencing of Stegodyphus mimosarum.</title>
        <authorList>
            <person name="Bechsgaard J."/>
        </authorList>
    </citation>
    <scope>NUCLEOTIDE SEQUENCE [LARGE SCALE GENOMIC DNA]</scope>
</reference>
<dbReference type="CDD" id="cd06257">
    <property type="entry name" value="DnaJ"/>
    <property type="match status" value="1"/>
</dbReference>
<dbReference type="GO" id="GO:0030544">
    <property type="term" value="F:Hsp70 protein binding"/>
    <property type="evidence" value="ECO:0007669"/>
    <property type="project" value="InterPro"/>
</dbReference>
<evidence type="ECO:0000256" key="3">
    <source>
        <dbReference type="ARBA" id="ARBA00022490"/>
    </source>
</evidence>
<dbReference type="InterPro" id="IPR001623">
    <property type="entry name" value="DnaJ_domain"/>
</dbReference>
<proteinExistence type="predicted"/>
<dbReference type="OrthoDB" id="1690618at2759"/>
<dbReference type="SUPFAM" id="SSF46565">
    <property type="entry name" value="Chaperone J-domain"/>
    <property type="match status" value="1"/>
</dbReference>
<dbReference type="GO" id="GO:0051083">
    <property type="term" value="P:'de novo' cotranslational protein folding"/>
    <property type="evidence" value="ECO:0007669"/>
    <property type="project" value="InterPro"/>
</dbReference>
<dbReference type="SUPFAM" id="SSF46689">
    <property type="entry name" value="Homeodomain-like"/>
    <property type="match status" value="2"/>
</dbReference>
<dbReference type="InterPro" id="IPR054076">
    <property type="entry name" value="ZUO1-like_ZHD"/>
</dbReference>
<dbReference type="CDD" id="cd00167">
    <property type="entry name" value="SANT"/>
    <property type="match status" value="2"/>
</dbReference>
<dbReference type="AlphaFoldDB" id="A0A087T0R7"/>
<organism evidence="12 13">
    <name type="scientific">Stegodyphus mimosarum</name>
    <name type="common">African social velvet spider</name>
    <dbReference type="NCBI Taxonomy" id="407821"/>
    <lineage>
        <taxon>Eukaryota</taxon>
        <taxon>Metazoa</taxon>
        <taxon>Ecdysozoa</taxon>
        <taxon>Arthropoda</taxon>
        <taxon>Chelicerata</taxon>
        <taxon>Arachnida</taxon>
        <taxon>Araneae</taxon>
        <taxon>Araneomorphae</taxon>
        <taxon>Entelegynae</taxon>
        <taxon>Eresoidea</taxon>
        <taxon>Eresidae</taxon>
        <taxon>Stegodyphus</taxon>
    </lineage>
</organism>
<evidence type="ECO:0000256" key="6">
    <source>
        <dbReference type="ARBA" id="ARBA00023186"/>
    </source>
</evidence>
<feature type="domain" description="SANT" evidence="11">
    <location>
        <begin position="548"/>
        <end position="603"/>
    </location>
</feature>
<evidence type="ECO:0000256" key="8">
    <source>
        <dbReference type="SAM" id="MobiDB-lite"/>
    </source>
</evidence>
<evidence type="ECO:0000256" key="2">
    <source>
        <dbReference type="ARBA" id="ARBA00004496"/>
    </source>
</evidence>
<dbReference type="InterPro" id="IPR032003">
    <property type="entry name" value="RAC_head"/>
</dbReference>
<dbReference type="PROSITE" id="PS50076">
    <property type="entry name" value="DNAJ_2"/>
    <property type="match status" value="1"/>
</dbReference>
<feature type="non-terminal residue" evidence="12">
    <location>
        <position position="618"/>
    </location>
</feature>
<evidence type="ECO:0000313" key="12">
    <source>
        <dbReference type="EMBL" id="KFM58706.1"/>
    </source>
</evidence>
<dbReference type="InterPro" id="IPR044634">
    <property type="entry name" value="Zuotin/DnaJC2"/>
</dbReference>
<dbReference type="InterPro" id="IPR042569">
    <property type="entry name" value="RAC_head_sf"/>
</dbReference>
<evidence type="ECO:0000259" key="9">
    <source>
        <dbReference type="PROSITE" id="PS50076"/>
    </source>
</evidence>
<dbReference type="InterPro" id="IPR036869">
    <property type="entry name" value="J_dom_sf"/>
</dbReference>
<dbReference type="PROSITE" id="PS51293">
    <property type="entry name" value="SANT"/>
    <property type="match status" value="1"/>
</dbReference>
<gene>
    <name evidence="12" type="ORF">X975_22997</name>
</gene>
<feature type="domain" description="J" evidence="9">
    <location>
        <begin position="84"/>
        <end position="157"/>
    </location>
</feature>
<name>A0A087T0R7_STEMI</name>
<evidence type="ECO:0000259" key="11">
    <source>
        <dbReference type="PROSITE" id="PS51293"/>
    </source>
</evidence>
<dbReference type="InterPro" id="IPR001005">
    <property type="entry name" value="SANT/Myb"/>
</dbReference>
<keyword evidence="7" id="KW-0539">Nucleus</keyword>
<evidence type="ECO:0000256" key="1">
    <source>
        <dbReference type="ARBA" id="ARBA00004123"/>
    </source>
</evidence>
<dbReference type="Pfam" id="PF16717">
    <property type="entry name" value="RAC_head"/>
    <property type="match status" value="1"/>
</dbReference>
<comment type="subcellular location">
    <subcellularLocation>
        <location evidence="2">Cytoplasm</location>
    </subcellularLocation>
    <subcellularLocation>
        <location evidence="1">Nucleus</location>
    </subcellularLocation>
</comment>
<dbReference type="Gene3D" id="1.10.287.110">
    <property type="entry name" value="DnaJ domain"/>
    <property type="match status" value="1"/>
</dbReference>
<dbReference type="SMART" id="SM00271">
    <property type="entry name" value="DnaJ"/>
    <property type="match status" value="1"/>
</dbReference>
<keyword evidence="13" id="KW-1185">Reference proteome</keyword>
<dbReference type="Pfam" id="PF23082">
    <property type="entry name" value="Myb_DNA-binding_2"/>
    <property type="match status" value="2"/>
</dbReference>